<keyword evidence="2" id="KW-1185">Reference proteome</keyword>
<proteinExistence type="predicted"/>
<organism evidence="1 2">
    <name type="scientific">Tagetes erecta</name>
    <name type="common">African marigold</name>
    <dbReference type="NCBI Taxonomy" id="13708"/>
    <lineage>
        <taxon>Eukaryota</taxon>
        <taxon>Viridiplantae</taxon>
        <taxon>Streptophyta</taxon>
        <taxon>Embryophyta</taxon>
        <taxon>Tracheophyta</taxon>
        <taxon>Spermatophyta</taxon>
        <taxon>Magnoliopsida</taxon>
        <taxon>eudicotyledons</taxon>
        <taxon>Gunneridae</taxon>
        <taxon>Pentapetalae</taxon>
        <taxon>asterids</taxon>
        <taxon>campanulids</taxon>
        <taxon>Asterales</taxon>
        <taxon>Asteraceae</taxon>
        <taxon>Asteroideae</taxon>
        <taxon>Heliantheae alliance</taxon>
        <taxon>Tageteae</taxon>
        <taxon>Tagetes</taxon>
    </lineage>
</organism>
<dbReference type="Proteomes" id="UP001229421">
    <property type="component" value="Unassembled WGS sequence"/>
</dbReference>
<accession>A0AAD8NHZ8</accession>
<evidence type="ECO:0000313" key="2">
    <source>
        <dbReference type="Proteomes" id="UP001229421"/>
    </source>
</evidence>
<dbReference type="AlphaFoldDB" id="A0AAD8NHZ8"/>
<protein>
    <submittedName>
        <fullName evidence="1">Uncharacterized protein</fullName>
    </submittedName>
</protein>
<comment type="caution">
    <text evidence="1">The sequence shown here is derived from an EMBL/GenBank/DDBJ whole genome shotgun (WGS) entry which is preliminary data.</text>
</comment>
<gene>
    <name evidence="1" type="ORF">QVD17_25785</name>
</gene>
<name>A0AAD8NHZ8_TARER</name>
<evidence type="ECO:0000313" key="1">
    <source>
        <dbReference type="EMBL" id="KAK1416670.1"/>
    </source>
</evidence>
<sequence>MAMPLVSEIQQSHELNPLAASVRQCVKAKKSNLELVQRWTGCIFLHANSFKDLMDTYANLLGDVFYKRTHILTILQKE</sequence>
<dbReference type="EMBL" id="JAUHHV010000007">
    <property type="protein sequence ID" value="KAK1416670.1"/>
    <property type="molecule type" value="Genomic_DNA"/>
</dbReference>
<reference evidence="1" key="1">
    <citation type="journal article" date="2023" name="bioRxiv">
        <title>Improved chromosome-level genome assembly for marigold (Tagetes erecta).</title>
        <authorList>
            <person name="Jiang F."/>
            <person name="Yuan L."/>
            <person name="Wang S."/>
            <person name="Wang H."/>
            <person name="Xu D."/>
            <person name="Wang A."/>
            <person name="Fan W."/>
        </authorList>
    </citation>
    <scope>NUCLEOTIDE SEQUENCE</scope>
    <source>
        <strain evidence="1">WSJ</strain>
        <tissue evidence="1">Leaf</tissue>
    </source>
</reference>